<feature type="compositionally biased region" description="Polar residues" evidence="3">
    <location>
        <begin position="168"/>
        <end position="178"/>
    </location>
</feature>
<dbReference type="InterPro" id="IPR001763">
    <property type="entry name" value="Rhodanese-like_dom"/>
</dbReference>
<dbReference type="PANTHER" id="PTHR19134">
    <property type="entry name" value="RECEPTOR-TYPE TYROSINE-PROTEIN PHOSPHATASE"/>
    <property type="match status" value="1"/>
</dbReference>
<dbReference type="SMART" id="SM00450">
    <property type="entry name" value="RHOD"/>
    <property type="match status" value="1"/>
</dbReference>
<evidence type="ECO:0000259" key="6">
    <source>
        <dbReference type="PROSITE" id="PS50206"/>
    </source>
</evidence>
<comment type="similarity">
    <text evidence="1">Belongs to the protein-tyrosine phosphatase family. Non-receptor class subfamily.</text>
</comment>
<feature type="compositionally biased region" description="Polar residues" evidence="3">
    <location>
        <begin position="313"/>
        <end position="325"/>
    </location>
</feature>
<evidence type="ECO:0000259" key="5">
    <source>
        <dbReference type="PROSITE" id="PS50056"/>
    </source>
</evidence>
<organism evidence="7 8">
    <name type="scientific">Sugiyamaella lignohabitans</name>
    <dbReference type="NCBI Taxonomy" id="796027"/>
    <lineage>
        <taxon>Eukaryota</taxon>
        <taxon>Fungi</taxon>
        <taxon>Dikarya</taxon>
        <taxon>Ascomycota</taxon>
        <taxon>Saccharomycotina</taxon>
        <taxon>Dipodascomycetes</taxon>
        <taxon>Dipodascales</taxon>
        <taxon>Trichomonascaceae</taxon>
        <taxon>Sugiyamaella</taxon>
    </lineage>
</organism>
<dbReference type="InterPro" id="IPR029021">
    <property type="entry name" value="Prot-tyrosine_phosphatase-like"/>
</dbReference>
<dbReference type="EC" id="3.1.3.48" evidence="2"/>
<dbReference type="EMBL" id="CP014501">
    <property type="protein sequence ID" value="ANB13327.1"/>
    <property type="molecule type" value="Genomic_DNA"/>
</dbReference>
<dbReference type="Pfam" id="PF00581">
    <property type="entry name" value="Rhodanese"/>
    <property type="match status" value="1"/>
</dbReference>
<evidence type="ECO:0000256" key="3">
    <source>
        <dbReference type="SAM" id="MobiDB-lite"/>
    </source>
</evidence>
<dbReference type="InterPro" id="IPR036873">
    <property type="entry name" value="Rhodanese-like_dom_sf"/>
</dbReference>
<dbReference type="InterPro" id="IPR050348">
    <property type="entry name" value="Protein-Tyr_Phosphatase"/>
</dbReference>
<dbReference type="PRINTS" id="PR00700">
    <property type="entry name" value="PRTYPHPHTASE"/>
</dbReference>
<feature type="domain" description="Tyrosine specific protein phosphatases" evidence="5">
    <location>
        <begin position="849"/>
        <end position="938"/>
    </location>
</feature>
<sequence>MSVNLPKSSCPATSIDLYSMHSSPIIRPSSKSPGVKVAPVSIGAPAIAETANYLEGLSVSAKEDNPVMPPSSSYFSAAAAFSGPPASTAGLIPVLADSTSYNNFQTHPPTPDSVSSGPSSPQISRNTTKPELSPLNSRNDTPSNSTPSIPMSIASATAVPCSIVSGHTLKTPTSSATSIGAPLDSTPLKQQSPLPYIAKKKHRPPELDFSQKLTKDGLLRAPASARNASPNVMSGHFHGPNTLEHKRSADSLLRKFRSPSLPSNVVQVGGPLVELPSFIKPISAAEVHDLLSGYMSNKQDSSSLSDNHEKLTRNSFESGLSTPAGASNRSSASSVSSSSTFSSGNFAEDGLSVKPDDPISPRKTPERIHALPEDDAISFLYDKSILDDVFIVDTRPFAYFTSSRIPNATHVCIPSTLLKRPAFTVARFAECMAPEQRPKLAKLANYKHIIVYDQSTYDAMGTSSMTLMYTLLKLGRAEEIKGRICYLQGGMSEFERKFPSFIDRSAPVAYDSCSGESPAKAANLNLGNAMNMSPFGNVPSTSSSMSSMAVSASNASPQSRLQKTVTPRIALPPVLTGFSLPAECKEMTTANTGFMSLDSYYYTDDAVPVGLPTSLSTKKIEERFPEWIKPITESSGSKLVARRFYEIEQSERTRLQSAFSRDRAFSTPSLHDSDGNVQYSVTAGVKYGYKNRYHNIWPYDHARVILPIPDSSCDYINASYISTDWSTKRYIATQAPLPETIADFWSVVWDENIPIIVMLTAEYEGGQLKCHQYWKDAILGNRFQLTKTDEKSVPLSSNRGSYVTVRRFRLVNISTSVGHDVVQIHYTEWPDLGAPASAEDLLSLCSLKNSLMKDWKYHHPELTSKKEPSVIVHCSAGCGRTGTFCTVDSVIDILSTQKSNPQSSLPRGNDVEEDLIYKVVNDFRCQRKSMVQSLRQYAICYESAILWCSREL</sequence>
<dbReference type="SUPFAM" id="SSF52799">
    <property type="entry name" value="(Phosphotyrosine protein) phosphatases II"/>
    <property type="match status" value="1"/>
</dbReference>
<evidence type="ECO:0000256" key="2">
    <source>
        <dbReference type="ARBA" id="ARBA00013064"/>
    </source>
</evidence>
<evidence type="ECO:0000259" key="4">
    <source>
        <dbReference type="PROSITE" id="PS50055"/>
    </source>
</evidence>
<dbReference type="SMART" id="SM00404">
    <property type="entry name" value="PTPc_motif"/>
    <property type="match status" value="1"/>
</dbReference>
<feature type="domain" description="Rhodanese" evidence="6">
    <location>
        <begin position="385"/>
        <end position="503"/>
    </location>
</feature>
<dbReference type="InterPro" id="IPR016130">
    <property type="entry name" value="Tyr_Pase_AS"/>
</dbReference>
<dbReference type="PROSITE" id="PS50206">
    <property type="entry name" value="RHODANESE_3"/>
    <property type="match status" value="1"/>
</dbReference>
<keyword evidence="8" id="KW-1185">Reference proteome</keyword>
<feature type="region of interest" description="Disordered" evidence="3">
    <location>
        <begin position="297"/>
        <end position="367"/>
    </location>
</feature>
<evidence type="ECO:0000313" key="7">
    <source>
        <dbReference type="EMBL" id="ANB13327.1"/>
    </source>
</evidence>
<dbReference type="PROSITE" id="PS50055">
    <property type="entry name" value="TYR_PHOSPHATASE_PTP"/>
    <property type="match status" value="1"/>
</dbReference>
<dbReference type="InterPro" id="IPR003595">
    <property type="entry name" value="Tyr_Pase_cat"/>
</dbReference>
<name>A0A161HK79_9ASCO</name>
<gene>
    <name evidence="7" type="primary">PTP2</name>
    <name evidence="7" type="ORF">AWJ20_1613</name>
</gene>
<protein>
    <recommendedName>
        <fullName evidence="2">protein-tyrosine-phosphatase</fullName>
        <ecNumber evidence="2">3.1.3.48</ecNumber>
    </recommendedName>
</protein>
<dbReference type="Proteomes" id="UP000189580">
    <property type="component" value="Chromosome a"/>
</dbReference>
<accession>A0A161HK79</accession>
<dbReference type="SUPFAM" id="SSF52821">
    <property type="entry name" value="Rhodanese/Cell cycle control phosphatase"/>
    <property type="match status" value="1"/>
</dbReference>
<feature type="domain" description="Tyrosine-protein phosphatase" evidence="4">
    <location>
        <begin position="690"/>
        <end position="947"/>
    </location>
</feature>
<dbReference type="KEGG" id="slb:AWJ20_1613"/>
<dbReference type="PANTHER" id="PTHR19134:SF561">
    <property type="entry name" value="PROTEIN TYROSINE PHOSPHATASE 36E, ISOFORM A"/>
    <property type="match status" value="1"/>
</dbReference>
<dbReference type="CDD" id="cd18533">
    <property type="entry name" value="PTP_fungal"/>
    <property type="match status" value="1"/>
</dbReference>
<feature type="compositionally biased region" description="Polar residues" evidence="3">
    <location>
        <begin position="122"/>
        <end position="149"/>
    </location>
</feature>
<feature type="region of interest" description="Disordered" evidence="3">
    <location>
        <begin position="168"/>
        <end position="190"/>
    </location>
</feature>
<dbReference type="GO" id="GO:0004725">
    <property type="term" value="F:protein tyrosine phosphatase activity"/>
    <property type="evidence" value="ECO:0007669"/>
    <property type="project" value="UniProtKB-EC"/>
</dbReference>
<evidence type="ECO:0000256" key="1">
    <source>
        <dbReference type="ARBA" id="ARBA00009649"/>
    </source>
</evidence>
<reference evidence="7 8" key="1">
    <citation type="submission" date="2016-02" db="EMBL/GenBank/DDBJ databases">
        <title>Complete genome sequence and transcriptome regulation of the pentose utilising yeast Sugiyamaella lignohabitans.</title>
        <authorList>
            <person name="Bellasio M."/>
            <person name="Peymann A."/>
            <person name="Valli M."/>
            <person name="Sipitzky M."/>
            <person name="Graf A."/>
            <person name="Sauer M."/>
            <person name="Marx H."/>
            <person name="Mattanovich D."/>
        </authorList>
    </citation>
    <scope>NUCLEOTIDE SEQUENCE [LARGE SCALE GENOMIC DNA]</scope>
    <source>
        <strain evidence="7 8">CBS 10342</strain>
    </source>
</reference>
<dbReference type="Gene3D" id="3.40.250.10">
    <property type="entry name" value="Rhodanese-like domain"/>
    <property type="match status" value="1"/>
</dbReference>
<dbReference type="InterPro" id="IPR000242">
    <property type="entry name" value="PTP_cat"/>
</dbReference>
<dbReference type="AlphaFoldDB" id="A0A161HK79"/>
<dbReference type="RefSeq" id="XP_018735804.1">
    <property type="nucleotide sequence ID" value="XM_018878508.1"/>
</dbReference>
<dbReference type="PROSITE" id="PS00383">
    <property type="entry name" value="TYR_PHOSPHATASE_1"/>
    <property type="match status" value="1"/>
</dbReference>
<dbReference type="SMART" id="SM00194">
    <property type="entry name" value="PTPc"/>
    <property type="match status" value="1"/>
</dbReference>
<feature type="compositionally biased region" description="Low complexity" evidence="3">
    <location>
        <begin position="327"/>
        <end position="343"/>
    </location>
</feature>
<dbReference type="InterPro" id="IPR000387">
    <property type="entry name" value="Tyr_Pase_dom"/>
</dbReference>
<dbReference type="GeneID" id="30033435"/>
<dbReference type="Gene3D" id="3.90.190.10">
    <property type="entry name" value="Protein tyrosine phosphatase superfamily"/>
    <property type="match status" value="1"/>
</dbReference>
<dbReference type="Pfam" id="PF00102">
    <property type="entry name" value="Y_phosphatase"/>
    <property type="match status" value="1"/>
</dbReference>
<evidence type="ECO:0000313" key="8">
    <source>
        <dbReference type="Proteomes" id="UP000189580"/>
    </source>
</evidence>
<dbReference type="PROSITE" id="PS50056">
    <property type="entry name" value="TYR_PHOSPHATASE_2"/>
    <property type="match status" value="1"/>
</dbReference>
<feature type="compositionally biased region" description="Low complexity" evidence="3">
    <location>
        <begin position="112"/>
        <end position="121"/>
    </location>
</feature>
<feature type="region of interest" description="Disordered" evidence="3">
    <location>
        <begin position="102"/>
        <end position="151"/>
    </location>
</feature>
<proteinExistence type="inferred from homology"/>
<dbReference type="OrthoDB" id="6058203at2759"/>
<feature type="compositionally biased region" description="Basic and acidic residues" evidence="3">
    <location>
        <begin position="354"/>
        <end position="367"/>
    </location>
</feature>